<evidence type="ECO:0000256" key="5">
    <source>
        <dbReference type="ARBA" id="ARBA00022840"/>
    </source>
</evidence>
<dbReference type="Gene3D" id="3.40.50.300">
    <property type="entry name" value="P-loop containing nucleotide triphosphate hydrolases"/>
    <property type="match status" value="1"/>
</dbReference>
<dbReference type="SMART" id="SM00760">
    <property type="entry name" value="Bac_DnaA_C"/>
    <property type="match status" value="1"/>
</dbReference>
<dbReference type="GO" id="GO:0005886">
    <property type="term" value="C:plasma membrane"/>
    <property type="evidence" value="ECO:0007669"/>
    <property type="project" value="TreeGrafter"/>
</dbReference>
<evidence type="ECO:0000256" key="1">
    <source>
        <dbReference type="ARBA" id="ARBA00006583"/>
    </source>
</evidence>
<dbReference type="CDD" id="cd00009">
    <property type="entry name" value="AAA"/>
    <property type="match status" value="1"/>
</dbReference>
<dbReference type="InterPro" id="IPR024633">
    <property type="entry name" value="DnaA_N_dom"/>
</dbReference>
<dbReference type="Proteomes" id="UP000037109">
    <property type="component" value="Unassembled WGS sequence"/>
</dbReference>
<dbReference type="SMART" id="SM00382">
    <property type="entry name" value="AAA"/>
    <property type="match status" value="1"/>
</dbReference>
<dbReference type="PANTHER" id="PTHR30050">
    <property type="entry name" value="CHROMOSOMAL REPLICATION INITIATOR PROTEIN DNAA"/>
    <property type="match status" value="1"/>
</dbReference>
<comment type="function">
    <text evidence="8 10">Plays an essential role in the initiation and regulation of chromosomal replication. ATP-DnaA binds to the origin of replication (oriC) to initiate formation of the DNA replication initiation complex once per cell cycle. Binds the DnaA box (a 9 base pair repeat at the origin) and separates the double-stranded (ds)DNA. Forms a right-handed helical filament on oriC DNA; dsDNA binds to the exterior of the filament while single-stranded (ss)DNA is stabiized in the filament's interior. The ATP-DnaA-oriC complex binds and stabilizes one strand of the AT-rich DNA unwinding element (DUE), permitting loading of DNA polymerase. After initiation quickly degrades to an ADP-DnaA complex that is not apt for DNA replication. Binds acidic phospholipids.</text>
</comment>
<dbReference type="Gene3D" id="1.10.8.60">
    <property type="match status" value="1"/>
</dbReference>
<evidence type="ECO:0000256" key="10">
    <source>
        <dbReference type="RuleBase" id="RU000577"/>
    </source>
</evidence>
<keyword evidence="7 8" id="KW-0238">DNA-binding</keyword>
<dbReference type="InterPro" id="IPR027417">
    <property type="entry name" value="P-loop_NTPase"/>
</dbReference>
<dbReference type="InterPro" id="IPR010921">
    <property type="entry name" value="Trp_repressor/repl_initiator"/>
</dbReference>
<dbReference type="NCBIfam" id="TIGR00362">
    <property type="entry name" value="DnaA"/>
    <property type="match status" value="1"/>
</dbReference>
<dbReference type="NCBIfam" id="NF010686">
    <property type="entry name" value="PRK14086.1"/>
    <property type="match status" value="1"/>
</dbReference>
<dbReference type="Pfam" id="PF00308">
    <property type="entry name" value="Bac_DnaA"/>
    <property type="match status" value="1"/>
</dbReference>
<dbReference type="STRING" id="1459.AF332_03280"/>
<dbReference type="InterPro" id="IPR038454">
    <property type="entry name" value="DnaA_N_sf"/>
</dbReference>
<dbReference type="FunFam" id="3.40.50.300:FF:000150">
    <property type="entry name" value="Chromosomal replication initiator protein DnaA"/>
    <property type="match status" value="1"/>
</dbReference>
<keyword evidence="3 8" id="KW-0235">DNA replication</keyword>
<evidence type="ECO:0000259" key="12">
    <source>
        <dbReference type="SMART" id="SM00382"/>
    </source>
</evidence>
<dbReference type="InterPro" id="IPR018312">
    <property type="entry name" value="Chromosome_initiator_DnaA_CS"/>
</dbReference>
<evidence type="ECO:0000256" key="3">
    <source>
        <dbReference type="ARBA" id="ARBA00022705"/>
    </source>
</evidence>
<feature type="region of interest" description="Domain IV, binds dsDNA" evidence="8">
    <location>
        <begin position="328"/>
        <end position="448"/>
    </location>
</feature>
<feature type="binding site" evidence="8">
    <location>
        <position position="155"/>
    </location>
    <ligand>
        <name>ATP</name>
        <dbReference type="ChEBI" id="CHEBI:30616"/>
    </ligand>
</feature>
<evidence type="ECO:0000313" key="15">
    <source>
        <dbReference type="Proteomes" id="UP000037109"/>
    </source>
</evidence>
<keyword evidence="2 8" id="KW-0963">Cytoplasm</keyword>
<evidence type="ECO:0000256" key="6">
    <source>
        <dbReference type="ARBA" id="ARBA00023121"/>
    </source>
</evidence>
<dbReference type="GO" id="GO:0005737">
    <property type="term" value="C:cytoplasm"/>
    <property type="evidence" value="ECO:0007669"/>
    <property type="project" value="UniProtKB-SubCell"/>
</dbReference>
<accession>A0A0M0G918</accession>
<feature type="domain" description="Chromosomal replication initiator DnaA C-terminal" evidence="13">
    <location>
        <begin position="356"/>
        <end position="425"/>
    </location>
</feature>
<evidence type="ECO:0000259" key="13">
    <source>
        <dbReference type="SMART" id="SM00760"/>
    </source>
</evidence>
<reference evidence="15" key="1">
    <citation type="submission" date="2015-07" db="EMBL/GenBank/DDBJ databases">
        <title>Fjat-10036 dsm4.</title>
        <authorList>
            <person name="Liu B."/>
            <person name="Wang J."/>
            <person name="Zhu Y."/>
            <person name="Liu G."/>
            <person name="Chen Q."/>
            <person name="Chen Z."/>
            <person name="Lan J."/>
            <person name="Che J."/>
            <person name="Ge C."/>
            <person name="Shi H."/>
            <person name="Pan Z."/>
            <person name="Liu X."/>
        </authorList>
    </citation>
    <scope>NUCLEOTIDE SEQUENCE [LARGE SCALE GENOMIC DNA]</scope>
    <source>
        <strain evidence="15">DSM 4</strain>
    </source>
</reference>
<comment type="caution">
    <text evidence="14">The sequence shown here is derived from an EMBL/GenBank/DDBJ whole genome shotgun (WGS) entry which is preliminary data.</text>
</comment>
<dbReference type="InterPro" id="IPR001957">
    <property type="entry name" value="Chromosome_initiator_DnaA"/>
</dbReference>
<feature type="binding site" evidence="8">
    <location>
        <position position="159"/>
    </location>
    <ligand>
        <name>ATP</name>
        <dbReference type="ChEBI" id="CHEBI:30616"/>
    </ligand>
</feature>
<dbReference type="FunFam" id="3.30.300.180:FF:000002">
    <property type="entry name" value="Chromosomal replication initiator protein DnaA"/>
    <property type="match status" value="1"/>
</dbReference>
<dbReference type="GO" id="GO:0003688">
    <property type="term" value="F:DNA replication origin binding"/>
    <property type="evidence" value="ECO:0007669"/>
    <property type="project" value="UniProtKB-UniRule"/>
</dbReference>
<evidence type="ECO:0000256" key="9">
    <source>
        <dbReference type="NCBIfam" id="TIGR00362"/>
    </source>
</evidence>
<keyword evidence="15" id="KW-1185">Reference proteome</keyword>
<dbReference type="SUPFAM" id="SSF48295">
    <property type="entry name" value="TrpR-like"/>
    <property type="match status" value="1"/>
</dbReference>
<keyword evidence="6 8" id="KW-0446">Lipid-binding</keyword>
<feature type="region of interest" description="Domain III, AAA+ region" evidence="8">
    <location>
        <begin position="111"/>
        <end position="327"/>
    </location>
</feature>
<feature type="binding site" evidence="8">
    <location>
        <position position="157"/>
    </location>
    <ligand>
        <name>ATP</name>
        <dbReference type="ChEBI" id="CHEBI:30616"/>
    </ligand>
</feature>
<dbReference type="PATRIC" id="fig|1459.3.peg.664"/>
<organism evidence="14 15">
    <name type="scientific">Sporosarcina globispora</name>
    <name type="common">Bacillus globisporus</name>
    <dbReference type="NCBI Taxonomy" id="1459"/>
    <lineage>
        <taxon>Bacteria</taxon>
        <taxon>Bacillati</taxon>
        <taxon>Bacillota</taxon>
        <taxon>Bacilli</taxon>
        <taxon>Bacillales</taxon>
        <taxon>Caryophanaceae</taxon>
        <taxon>Sporosarcina</taxon>
    </lineage>
</organism>
<dbReference type="EMBL" id="LGUF01000007">
    <property type="protein sequence ID" value="KON85926.1"/>
    <property type="molecule type" value="Genomic_DNA"/>
</dbReference>
<dbReference type="Gene3D" id="3.30.300.180">
    <property type="match status" value="1"/>
</dbReference>
<comment type="domain">
    <text evidence="8">Domain I is involved in oligomerization and binding regulators, domain II is flexibile and of varying length in different bacteria, domain III forms the AAA+ region, while domain IV binds dsDNA.</text>
</comment>
<name>A0A0M0G918_SPOGL</name>
<proteinExistence type="inferred from homology"/>
<dbReference type="Pfam" id="PF11638">
    <property type="entry name" value="DnaA_N"/>
    <property type="match status" value="1"/>
</dbReference>
<dbReference type="PROSITE" id="PS01008">
    <property type="entry name" value="DNAA"/>
    <property type="match status" value="1"/>
</dbReference>
<evidence type="ECO:0000256" key="7">
    <source>
        <dbReference type="ARBA" id="ARBA00023125"/>
    </source>
</evidence>
<comment type="similarity">
    <text evidence="1 8 11">Belongs to the DnaA family.</text>
</comment>
<keyword evidence="5 8" id="KW-0067">ATP-binding</keyword>
<evidence type="ECO:0000256" key="4">
    <source>
        <dbReference type="ARBA" id="ARBA00022741"/>
    </source>
</evidence>
<dbReference type="PANTHER" id="PTHR30050:SF2">
    <property type="entry name" value="CHROMOSOMAL REPLICATION INITIATOR PROTEIN DNAA"/>
    <property type="match status" value="1"/>
</dbReference>
<dbReference type="GO" id="GO:0006275">
    <property type="term" value="P:regulation of DNA replication"/>
    <property type="evidence" value="ECO:0007669"/>
    <property type="project" value="UniProtKB-UniRule"/>
</dbReference>
<comment type="subunit">
    <text evidence="8">Oligomerizes as a right-handed, spiral filament on DNA at oriC.</text>
</comment>
<feature type="binding site" evidence="8">
    <location>
        <position position="158"/>
    </location>
    <ligand>
        <name>ATP</name>
        <dbReference type="ChEBI" id="CHEBI:30616"/>
    </ligand>
</feature>
<dbReference type="FunFam" id="1.10.1750.10:FF:000003">
    <property type="entry name" value="Chromosomal replication initiator protein DnaA"/>
    <property type="match status" value="1"/>
</dbReference>
<feature type="domain" description="AAA+ ATPase" evidence="12">
    <location>
        <begin position="144"/>
        <end position="272"/>
    </location>
</feature>
<dbReference type="GO" id="GO:0005524">
    <property type="term" value="F:ATP binding"/>
    <property type="evidence" value="ECO:0007669"/>
    <property type="project" value="UniProtKB-UniRule"/>
</dbReference>
<comment type="caution">
    <text evidence="8">Lacks conserved residue(s) required for the propagation of feature annotation.</text>
</comment>
<keyword evidence="4 8" id="KW-0547">Nucleotide-binding</keyword>
<dbReference type="PRINTS" id="PR00051">
    <property type="entry name" value="DNAA"/>
</dbReference>
<dbReference type="OrthoDB" id="9807019at2"/>
<dbReference type="RefSeq" id="WP_053433292.1">
    <property type="nucleotide sequence ID" value="NZ_LGUF01000007.1"/>
</dbReference>
<dbReference type="SUPFAM" id="SSF52540">
    <property type="entry name" value="P-loop containing nucleoside triphosphate hydrolases"/>
    <property type="match status" value="1"/>
</dbReference>
<dbReference type="InterPro" id="IPR013317">
    <property type="entry name" value="DnaA_dom"/>
</dbReference>
<sequence>MENIADLWNNALANIEKKISKPSFDTWLKSTKAHSLQGDTLVVKAPNEFARDWLEERYSQLISGILYDITGEELGVKFIIPQNQSEEDVDLPLPPKKKKAEEEQPELPLTMLNPKYTFDTFVIGSGNRFAHAASLAVAEAPAKAYNPLFIYGGVGLGKTHLMHAIGHYVLDHNPSAKVVYLSSEKFTNEFINSIRDNKAGDFRNKYRNVDVLLIDDIQFLAGKEQTQEEFFHTFNTLHEESKQIIISSDRPPKEIPTLEDRLRSRFEWGLITDITPPDLETRIAILRKKAKAEGLDIPNEVMLYIANQIDSNIRELEGALIRVVAYSSLINKDINADLAAEALKDIIPSSKPKVITIHEIQRVVGEHFNVKLEDFKAKKRTKSVAFPRQIAMYLSRELTDFSLPKIGEEFGGRDHTTVIHAHEKISKLLQSDSQFEKQLKEINEILKV</sequence>
<protein>
    <recommendedName>
        <fullName evidence="8 9">Chromosomal replication initiator protein DnaA</fullName>
    </recommendedName>
</protein>
<dbReference type="Gene3D" id="1.10.1750.10">
    <property type="match status" value="1"/>
</dbReference>
<evidence type="ECO:0000256" key="11">
    <source>
        <dbReference type="RuleBase" id="RU004227"/>
    </source>
</evidence>
<evidence type="ECO:0000256" key="2">
    <source>
        <dbReference type="ARBA" id="ARBA00022490"/>
    </source>
</evidence>
<dbReference type="FunFam" id="1.10.8.60:FF:000003">
    <property type="entry name" value="Chromosomal replication initiator protein DnaA"/>
    <property type="match status" value="1"/>
</dbReference>
<dbReference type="HAMAP" id="MF_00377">
    <property type="entry name" value="DnaA_bact"/>
    <property type="match status" value="1"/>
</dbReference>
<dbReference type="GO" id="GO:0008289">
    <property type="term" value="F:lipid binding"/>
    <property type="evidence" value="ECO:0007669"/>
    <property type="project" value="UniProtKB-KW"/>
</dbReference>
<dbReference type="AlphaFoldDB" id="A0A0M0G918"/>
<dbReference type="InterPro" id="IPR003593">
    <property type="entry name" value="AAA+_ATPase"/>
</dbReference>
<dbReference type="InterPro" id="IPR020591">
    <property type="entry name" value="Chromosome_initiator_DnaA-like"/>
</dbReference>
<dbReference type="Pfam" id="PF08299">
    <property type="entry name" value="Bac_DnaA_C"/>
    <property type="match status" value="1"/>
</dbReference>
<comment type="subcellular location">
    <subcellularLocation>
        <location evidence="8">Cytoplasm</location>
    </subcellularLocation>
</comment>
<dbReference type="CDD" id="cd06571">
    <property type="entry name" value="Bac_DnaA_C"/>
    <property type="match status" value="1"/>
</dbReference>
<evidence type="ECO:0000313" key="14">
    <source>
        <dbReference type="EMBL" id="KON85926.1"/>
    </source>
</evidence>
<dbReference type="GO" id="GO:0006270">
    <property type="term" value="P:DNA replication initiation"/>
    <property type="evidence" value="ECO:0007669"/>
    <property type="project" value="UniProtKB-UniRule"/>
</dbReference>
<gene>
    <name evidence="8" type="primary">dnaA</name>
    <name evidence="14" type="ORF">AF332_03280</name>
</gene>
<feature type="region of interest" description="Domain I, interacts with DnaA modulators" evidence="8">
    <location>
        <begin position="1"/>
        <end position="103"/>
    </location>
</feature>
<evidence type="ECO:0000256" key="8">
    <source>
        <dbReference type="HAMAP-Rule" id="MF_00377"/>
    </source>
</evidence>
<dbReference type="InterPro" id="IPR013159">
    <property type="entry name" value="DnaA_C"/>
</dbReference>